<evidence type="ECO:0000313" key="3">
    <source>
        <dbReference type="EnsemblMetazoa" id="CLYHEMP020488.1"/>
    </source>
</evidence>
<organism evidence="3 4">
    <name type="scientific">Clytia hemisphaerica</name>
    <dbReference type="NCBI Taxonomy" id="252671"/>
    <lineage>
        <taxon>Eukaryota</taxon>
        <taxon>Metazoa</taxon>
        <taxon>Cnidaria</taxon>
        <taxon>Hydrozoa</taxon>
        <taxon>Hydroidolina</taxon>
        <taxon>Leptothecata</taxon>
        <taxon>Obeliida</taxon>
        <taxon>Clytiidae</taxon>
        <taxon>Clytia</taxon>
    </lineage>
</organism>
<feature type="domain" description="Asteroid" evidence="2">
    <location>
        <begin position="57"/>
        <end position="218"/>
    </location>
</feature>
<dbReference type="InterPro" id="IPR029060">
    <property type="entry name" value="PIN-like_dom_sf"/>
</dbReference>
<comment type="similarity">
    <text evidence="1">Belongs to the asteroid family.</text>
</comment>
<evidence type="ECO:0000259" key="2">
    <source>
        <dbReference type="Pfam" id="PF12813"/>
    </source>
</evidence>
<dbReference type="PANTHER" id="PTHR15665:SF1">
    <property type="entry name" value="PROTEIN ASTEROID HOMOLOG 1"/>
    <property type="match status" value="1"/>
</dbReference>
<evidence type="ECO:0000256" key="1">
    <source>
        <dbReference type="ARBA" id="ARBA00007398"/>
    </source>
</evidence>
<accession>A0A7M5XB73</accession>
<dbReference type="Gene3D" id="3.40.50.1010">
    <property type="entry name" value="5'-nuclease"/>
    <property type="match status" value="1"/>
</dbReference>
<reference evidence="3" key="1">
    <citation type="submission" date="2021-01" db="UniProtKB">
        <authorList>
            <consortium name="EnsemblMetazoa"/>
        </authorList>
    </citation>
    <scope>IDENTIFICATION</scope>
</reference>
<name>A0A7M5XB73_9CNID</name>
<protein>
    <recommendedName>
        <fullName evidence="2">Asteroid domain-containing protein</fullName>
    </recommendedName>
</protein>
<dbReference type="SUPFAM" id="SSF88723">
    <property type="entry name" value="PIN domain-like"/>
    <property type="match status" value="1"/>
</dbReference>
<sequence length="491" mass="56291">MDGGKNLAMKGEEILEREKKKAQKHVFTERNFQANGPYRVTGQFTKILFFEVMKEEEVKFIVCDEEADLMTAAVANQLGGYVVSNDADFFLYEVGEGIINFNSFYYGNYKAYKYEKLARCLNMRADLFPLLALILGNDYSEANFLKKIQEKLNLNRSGTYDGLRLNMEKIVQYMKSKESLSCEKILQDLCGGDADMFQKLRKELSEFTVSTLQESAKKNLDGNQHKSIKDIFNIDNIRADQLVDHLVKSGFLLGNVSDLITRRISYVTVHGEDVAEKPAALYSIELRKCLYSLLLGKGKEVTEYSRKSGKFSREKITLLTDQPRLMELVSKNEDERRSWLFCVLGVQEDEIKKLDGKTNSLILMALKFYSKEFTNLHKNDENIDSFLPRVIRAFLCMHIYMTNEKTAPASPQLELHLVHTFNCFQTILFYISILNTLVGRPFGVPETGNLLSIGIFHFFFKKEKGKLTVKGSSSLFFCFKVQKASKKKKSD</sequence>
<proteinExistence type="inferred from homology"/>
<dbReference type="InterPro" id="IPR039436">
    <property type="entry name" value="Asteroid_dom"/>
</dbReference>
<evidence type="ECO:0000313" key="4">
    <source>
        <dbReference type="Proteomes" id="UP000594262"/>
    </source>
</evidence>
<dbReference type="InterPro" id="IPR026832">
    <property type="entry name" value="Asteroid"/>
</dbReference>
<dbReference type="AlphaFoldDB" id="A0A7M5XB73"/>
<dbReference type="OrthoDB" id="6022536at2759"/>
<dbReference type="Pfam" id="PF12813">
    <property type="entry name" value="XPG_I_2"/>
    <property type="match status" value="1"/>
</dbReference>
<dbReference type="EnsemblMetazoa" id="CLYHEMT020488.1">
    <property type="protein sequence ID" value="CLYHEMP020488.1"/>
    <property type="gene ID" value="CLYHEMG020488"/>
</dbReference>
<keyword evidence="4" id="KW-1185">Reference proteome</keyword>
<dbReference type="Proteomes" id="UP000594262">
    <property type="component" value="Unplaced"/>
</dbReference>
<dbReference type="PANTHER" id="PTHR15665">
    <property type="entry name" value="ASTEROID PROTEIN"/>
    <property type="match status" value="1"/>
</dbReference>